<name>A0A2K5YXC6_MANLE</name>
<evidence type="ECO:0000256" key="16">
    <source>
        <dbReference type="ARBA" id="ARBA00077632"/>
    </source>
</evidence>
<dbReference type="GO" id="GO:0005739">
    <property type="term" value="C:mitochondrion"/>
    <property type="evidence" value="ECO:0007669"/>
    <property type="project" value="TreeGrafter"/>
</dbReference>
<evidence type="ECO:0000256" key="11">
    <source>
        <dbReference type="ARBA" id="ARBA00022833"/>
    </source>
</evidence>
<evidence type="ECO:0000256" key="1">
    <source>
        <dbReference type="ARBA" id="ARBA00001947"/>
    </source>
</evidence>
<dbReference type="EC" id="2.7.1.26" evidence="3"/>
<comment type="pathway">
    <text evidence="2">Cofactor biosynthesis; FMN biosynthesis; FMN from riboflavin (ATP route): step 1/1.</text>
</comment>
<keyword evidence="19" id="KW-1185">Reference proteome</keyword>
<dbReference type="SUPFAM" id="SSF82114">
    <property type="entry name" value="Riboflavin kinase-like"/>
    <property type="match status" value="1"/>
</dbReference>
<dbReference type="Gene3D" id="2.40.30.30">
    <property type="entry name" value="Riboflavin kinase-like"/>
    <property type="match status" value="1"/>
</dbReference>
<dbReference type="InterPro" id="IPR015865">
    <property type="entry name" value="Riboflavin_kinase_bac/euk"/>
</dbReference>
<dbReference type="GeneTree" id="ENSGT00390000015537"/>
<evidence type="ECO:0000256" key="3">
    <source>
        <dbReference type="ARBA" id="ARBA00012105"/>
    </source>
</evidence>
<dbReference type="SMART" id="SM00904">
    <property type="entry name" value="Flavokinase"/>
    <property type="match status" value="1"/>
</dbReference>
<evidence type="ECO:0000256" key="10">
    <source>
        <dbReference type="ARBA" id="ARBA00022777"/>
    </source>
</evidence>
<proteinExistence type="predicted"/>
<keyword evidence="11" id="KW-0862">Zinc</keyword>
<dbReference type="UniPathway" id="UPA00276">
    <property type="reaction ID" value="UER00406"/>
</dbReference>
<keyword evidence="7" id="KW-0808">Transferase</keyword>
<dbReference type="GO" id="GO:0009398">
    <property type="term" value="P:FMN biosynthetic process"/>
    <property type="evidence" value="ECO:0007669"/>
    <property type="project" value="UniProtKB-UniPathway"/>
</dbReference>
<keyword evidence="5" id="KW-0285">Flavoprotein</keyword>
<evidence type="ECO:0000313" key="18">
    <source>
        <dbReference type="Ensembl" id="ENSMLEP00000020209.1"/>
    </source>
</evidence>
<dbReference type="Pfam" id="PF01687">
    <property type="entry name" value="Flavokinase"/>
    <property type="match status" value="1"/>
</dbReference>
<comment type="cofactor">
    <cofactor evidence="1">
        <name>Zn(2+)</name>
        <dbReference type="ChEBI" id="CHEBI:29105"/>
    </cofactor>
</comment>
<feature type="domain" description="Riboflavin kinase" evidence="17">
    <location>
        <begin position="49"/>
        <end position="159"/>
    </location>
</feature>
<dbReference type="Ensembl" id="ENSMLET00000043703.1">
    <property type="protein sequence ID" value="ENSMLEP00000020209.1"/>
    <property type="gene ID" value="ENSMLEG00000034323.1"/>
</dbReference>
<evidence type="ECO:0000256" key="7">
    <source>
        <dbReference type="ARBA" id="ARBA00022679"/>
    </source>
</evidence>
<evidence type="ECO:0000256" key="9">
    <source>
        <dbReference type="ARBA" id="ARBA00022741"/>
    </source>
</evidence>
<evidence type="ECO:0000313" key="19">
    <source>
        <dbReference type="Proteomes" id="UP000233140"/>
    </source>
</evidence>
<keyword evidence="10" id="KW-0418">Kinase</keyword>
<dbReference type="GO" id="GO:0005524">
    <property type="term" value="F:ATP binding"/>
    <property type="evidence" value="ECO:0007669"/>
    <property type="project" value="UniProtKB-KW"/>
</dbReference>
<dbReference type="GO" id="GO:0009231">
    <property type="term" value="P:riboflavin biosynthetic process"/>
    <property type="evidence" value="ECO:0007669"/>
    <property type="project" value="InterPro"/>
</dbReference>
<dbReference type="InterPro" id="IPR023465">
    <property type="entry name" value="Riboflavin_kinase_dom_sf"/>
</dbReference>
<dbReference type="STRING" id="9568.ENSMLEP00000020209"/>
<evidence type="ECO:0000256" key="13">
    <source>
        <dbReference type="ARBA" id="ARBA00029789"/>
    </source>
</evidence>
<dbReference type="OMA" id="YPIRFEG"/>
<dbReference type="Proteomes" id="UP000233140">
    <property type="component" value="Unassembled WGS sequence"/>
</dbReference>
<evidence type="ECO:0000256" key="14">
    <source>
        <dbReference type="ARBA" id="ARBA00050912"/>
    </source>
</evidence>
<evidence type="ECO:0000256" key="4">
    <source>
        <dbReference type="ARBA" id="ARBA00017394"/>
    </source>
</evidence>
<reference evidence="18" key="1">
    <citation type="submission" date="2025-08" db="UniProtKB">
        <authorList>
            <consortium name="Ensembl"/>
        </authorList>
    </citation>
    <scope>IDENTIFICATION</scope>
</reference>
<evidence type="ECO:0000256" key="6">
    <source>
        <dbReference type="ARBA" id="ARBA00022643"/>
    </source>
</evidence>
<sequence length="183" mass="20603">MESWLHLCSSGTACYPACEVVKETAWRGQSPPISVTGVISVTDRDCSLELTFEYITNFPEQVVDNLPADISTGIYYGWASVGSGDVHKMVVSIGWNPYYKNTKKSMETHIMHTFKEDFYGEILNVAIVGYLRPEKNFDSLESLISAIQGDIEEAKKQLDLPEHLKVKEDNFFQVSKSKIMNGH</sequence>
<keyword evidence="6" id="KW-0288">FMN</keyword>
<protein>
    <recommendedName>
        <fullName evidence="4">Riboflavin kinase</fullName>
        <ecNumber evidence="3">2.7.1.26</ecNumber>
    </recommendedName>
    <alternativeName>
        <fullName evidence="16">ATP:riboflavin 5'-phosphotransferase</fullName>
    </alternativeName>
    <alternativeName>
        <fullName evidence="13">Flavokinase</fullName>
    </alternativeName>
</protein>
<keyword evidence="8" id="KW-0479">Metal-binding</keyword>
<evidence type="ECO:0000256" key="15">
    <source>
        <dbReference type="ARBA" id="ARBA00054097"/>
    </source>
</evidence>
<evidence type="ECO:0000259" key="17">
    <source>
        <dbReference type="SMART" id="SM00904"/>
    </source>
</evidence>
<dbReference type="AlphaFoldDB" id="A0A2K5YXC6"/>
<dbReference type="InterPro" id="IPR023468">
    <property type="entry name" value="Riboflavin_kinase"/>
</dbReference>
<dbReference type="GO" id="GO:0046872">
    <property type="term" value="F:metal ion binding"/>
    <property type="evidence" value="ECO:0007669"/>
    <property type="project" value="UniProtKB-KW"/>
</dbReference>
<comment type="catalytic activity">
    <reaction evidence="14">
        <text>riboflavin + ATP = FMN + ADP + H(+)</text>
        <dbReference type="Rhea" id="RHEA:14357"/>
        <dbReference type="ChEBI" id="CHEBI:15378"/>
        <dbReference type="ChEBI" id="CHEBI:30616"/>
        <dbReference type="ChEBI" id="CHEBI:57986"/>
        <dbReference type="ChEBI" id="CHEBI:58210"/>
        <dbReference type="ChEBI" id="CHEBI:456216"/>
        <dbReference type="EC" id="2.7.1.26"/>
    </reaction>
    <physiologicalReaction direction="left-to-right" evidence="14">
        <dbReference type="Rhea" id="RHEA:14358"/>
    </physiologicalReaction>
</comment>
<dbReference type="PANTHER" id="PTHR22749">
    <property type="entry name" value="RIBOFLAVIN KINASE/FMN ADENYLYLTRANSFERASE"/>
    <property type="match status" value="1"/>
</dbReference>
<evidence type="ECO:0000256" key="5">
    <source>
        <dbReference type="ARBA" id="ARBA00022630"/>
    </source>
</evidence>
<evidence type="ECO:0000256" key="8">
    <source>
        <dbReference type="ARBA" id="ARBA00022723"/>
    </source>
</evidence>
<keyword evidence="9" id="KW-0547">Nucleotide-binding</keyword>
<comment type="function">
    <text evidence="15">Catalyzes the phosphorylation of riboflavin (vitamin B2) to form flavin-mononucleotide (FMN), hence rate-limiting enzyme in the synthesis of FAD. Essential for TNF-induced reactive oxygen species (ROS) production. Through its interaction with both TNFRSF1A and CYBA, physically and functionally couples TNFRSF1A to NADPH oxidase. TNF-activation of RFK may enhance the incorporation of FAD in NADPH oxidase, a critical step for the assembly and activation of NADPH oxidase.</text>
</comment>
<dbReference type="FunFam" id="2.40.30.30:FF:000002">
    <property type="entry name" value="Riboflavin kinase, putative"/>
    <property type="match status" value="1"/>
</dbReference>
<dbReference type="PANTHER" id="PTHR22749:SF6">
    <property type="entry name" value="RIBOFLAVIN KINASE"/>
    <property type="match status" value="1"/>
</dbReference>
<keyword evidence="12" id="KW-0067">ATP-binding</keyword>
<evidence type="ECO:0000256" key="12">
    <source>
        <dbReference type="ARBA" id="ARBA00022840"/>
    </source>
</evidence>
<evidence type="ECO:0000256" key="2">
    <source>
        <dbReference type="ARBA" id="ARBA00005201"/>
    </source>
</evidence>
<accession>A0A2K5YXC6</accession>
<reference evidence="18" key="2">
    <citation type="submission" date="2025-09" db="UniProtKB">
        <authorList>
            <consortium name="Ensembl"/>
        </authorList>
    </citation>
    <scope>IDENTIFICATION</scope>
</reference>
<dbReference type="GO" id="GO:0008531">
    <property type="term" value="F:riboflavin kinase activity"/>
    <property type="evidence" value="ECO:0007669"/>
    <property type="project" value="UniProtKB-EC"/>
</dbReference>
<organism evidence="18 19">
    <name type="scientific">Mandrillus leucophaeus</name>
    <name type="common">Drill</name>
    <name type="synonym">Papio leucophaeus</name>
    <dbReference type="NCBI Taxonomy" id="9568"/>
    <lineage>
        <taxon>Eukaryota</taxon>
        <taxon>Metazoa</taxon>
        <taxon>Chordata</taxon>
        <taxon>Craniata</taxon>
        <taxon>Vertebrata</taxon>
        <taxon>Euteleostomi</taxon>
        <taxon>Mammalia</taxon>
        <taxon>Eutheria</taxon>
        <taxon>Euarchontoglires</taxon>
        <taxon>Primates</taxon>
        <taxon>Haplorrhini</taxon>
        <taxon>Catarrhini</taxon>
        <taxon>Cercopithecidae</taxon>
        <taxon>Cercopithecinae</taxon>
        <taxon>Mandrillus</taxon>
    </lineage>
</organism>